<protein>
    <recommendedName>
        <fullName evidence="3">Isoamyl acetate-hydrolyzing esterase 1 homolog</fullName>
    </recommendedName>
</protein>
<gene>
    <name evidence="4" type="primary">Iah1</name>
    <name evidence="4" type="ORF">AWC38_SpisGene7089</name>
</gene>
<organism evidence="4 5">
    <name type="scientific">Stylophora pistillata</name>
    <name type="common">Smooth cauliflower coral</name>
    <dbReference type="NCBI Taxonomy" id="50429"/>
    <lineage>
        <taxon>Eukaryota</taxon>
        <taxon>Metazoa</taxon>
        <taxon>Cnidaria</taxon>
        <taxon>Anthozoa</taxon>
        <taxon>Hexacorallia</taxon>
        <taxon>Scleractinia</taxon>
        <taxon>Astrocoeniina</taxon>
        <taxon>Pocilloporidae</taxon>
        <taxon>Stylophora</taxon>
    </lineage>
</organism>
<dbReference type="InterPro" id="IPR045136">
    <property type="entry name" value="Iah1-like"/>
</dbReference>
<dbReference type="STRING" id="50429.A0A2B4SGF2"/>
<dbReference type="Pfam" id="PF00657">
    <property type="entry name" value="Lipase_GDSL"/>
    <property type="match status" value="1"/>
</dbReference>
<dbReference type="PANTHER" id="PTHR14209:SF19">
    <property type="entry name" value="ISOAMYL ACETATE-HYDROLYZING ESTERASE 1 HOMOLOG"/>
    <property type="match status" value="1"/>
</dbReference>
<evidence type="ECO:0000313" key="4">
    <source>
        <dbReference type="EMBL" id="PFX28179.1"/>
    </source>
</evidence>
<name>A0A2B4SGF2_STYPI</name>
<evidence type="ECO:0000256" key="3">
    <source>
        <dbReference type="ARBA" id="ARBA00026152"/>
    </source>
</evidence>
<evidence type="ECO:0000256" key="2">
    <source>
        <dbReference type="ARBA" id="ARBA00025755"/>
    </source>
</evidence>
<dbReference type="OrthoDB" id="671439at2759"/>
<dbReference type="CDD" id="cd01838">
    <property type="entry name" value="Isoamyl_acetate_hydrolase_like"/>
    <property type="match status" value="1"/>
</dbReference>
<comment type="similarity">
    <text evidence="2">Belongs to the 'GDSL' lipolytic enzyme family. IAH1 subfamily.</text>
</comment>
<comment type="caution">
    <text evidence="4">The sequence shown here is derived from an EMBL/GenBank/DDBJ whole genome shotgun (WGS) entry which is preliminary data.</text>
</comment>
<dbReference type="SUPFAM" id="SSF52266">
    <property type="entry name" value="SGNH hydrolase"/>
    <property type="match status" value="1"/>
</dbReference>
<dbReference type="PANTHER" id="PTHR14209">
    <property type="entry name" value="ISOAMYL ACETATE-HYDROLYZING ESTERASE 1"/>
    <property type="match status" value="1"/>
</dbReference>
<proteinExistence type="inferred from homology"/>
<dbReference type="Gene3D" id="3.40.50.1110">
    <property type="entry name" value="SGNH hydrolase"/>
    <property type="match status" value="1"/>
</dbReference>
<dbReference type="InterPro" id="IPR036514">
    <property type="entry name" value="SGNH_hydro_sf"/>
</dbReference>
<dbReference type="GO" id="GO:0016788">
    <property type="term" value="F:hydrolase activity, acting on ester bonds"/>
    <property type="evidence" value="ECO:0007669"/>
    <property type="project" value="InterPro"/>
</dbReference>
<sequence>MAVKLFPKLVLFGDSLTQESFSEGGWGATLADHYQRKCDVVNRGFSGYTSAYNKLILPQVLQSDNNPKGSIVAAIVLLGSNDAVCNETDPRGLTVEQYTTNLTDILMQFMNDGIEASQLVLLTPPAVVDNKYKKFCAELDVPVSLCDGQVKCFAEKCVDVGKKLGVEVVDLYKLFHGQPNWESFLSDGLHFSKEGNQFVAQQVIPVLDTKLGKLPMIFPDWKDVDPKHPDKYFS</sequence>
<dbReference type="EMBL" id="LSMT01000088">
    <property type="protein sequence ID" value="PFX28179.1"/>
    <property type="molecule type" value="Genomic_DNA"/>
</dbReference>
<reference evidence="5" key="1">
    <citation type="journal article" date="2017" name="bioRxiv">
        <title>Comparative analysis of the genomes of Stylophora pistillata and Acropora digitifera provides evidence for extensive differences between species of corals.</title>
        <authorList>
            <person name="Voolstra C.R."/>
            <person name="Li Y."/>
            <person name="Liew Y.J."/>
            <person name="Baumgarten S."/>
            <person name="Zoccola D."/>
            <person name="Flot J.-F."/>
            <person name="Tambutte S."/>
            <person name="Allemand D."/>
            <person name="Aranda M."/>
        </authorList>
    </citation>
    <scope>NUCLEOTIDE SEQUENCE [LARGE SCALE GENOMIC DNA]</scope>
</reference>
<dbReference type="InterPro" id="IPR001087">
    <property type="entry name" value="GDSL"/>
</dbReference>
<evidence type="ECO:0000313" key="5">
    <source>
        <dbReference type="Proteomes" id="UP000225706"/>
    </source>
</evidence>
<dbReference type="Proteomes" id="UP000225706">
    <property type="component" value="Unassembled WGS sequence"/>
</dbReference>
<evidence type="ECO:0000256" key="1">
    <source>
        <dbReference type="ARBA" id="ARBA00024673"/>
    </source>
</evidence>
<comment type="function">
    <text evidence="1">Probable lipase.</text>
</comment>
<accession>A0A2B4SGF2</accession>
<keyword evidence="5" id="KW-1185">Reference proteome</keyword>
<dbReference type="AlphaFoldDB" id="A0A2B4SGF2"/>